<organism evidence="15 16">
    <name type="scientific">Pseudodesulfovibrio cashew</name>
    <dbReference type="NCBI Taxonomy" id="2678688"/>
    <lineage>
        <taxon>Bacteria</taxon>
        <taxon>Pseudomonadati</taxon>
        <taxon>Thermodesulfobacteriota</taxon>
        <taxon>Desulfovibrionia</taxon>
        <taxon>Desulfovibrionales</taxon>
        <taxon>Desulfovibrionaceae</taxon>
    </lineage>
</organism>
<evidence type="ECO:0000259" key="14">
    <source>
        <dbReference type="PROSITE" id="PS50885"/>
    </source>
</evidence>
<feature type="transmembrane region" description="Helical" evidence="12">
    <location>
        <begin position="21"/>
        <end position="44"/>
    </location>
</feature>
<dbReference type="Proteomes" id="UP000428328">
    <property type="component" value="Chromosome"/>
</dbReference>
<dbReference type="InterPro" id="IPR005467">
    <property type="entry name" value="His_kinase_dom"/>
</dbReference>
<dbReference type="InterPro" id="IPR003661">
    <property type="entry name" value="HisK_dim/P_dom"/>
</dbReference>
<dbReference type="SUPFAM" id="SSF55874">
    <property type="entry name" value="ATPase domain of HSP90 chaperone/DNA topoisomerase II/histidine kinase"/>
    <property type="match status" value="1"/>
</dbReference>
<dbReference type="PANTHER" id="PTHR43711">
    <property type="entry name" value="TWO-COMPONENT HISTIDINE KINASE"/>
    <property type="match status" value="1"/>
</dbReference>
<dbReference type="InterPro" id="IPR036097">
    <property type="entry name" value="HisK_dim/P_sf"/>
</dbReference>
<feature type="transmembrane region" description="Helical" evidence="12">
    <location>
        <begin position="165"/>
        <end position="187"/>
    </location>
</feature>
<dbReference type="InterPro" id="IPR003660">
    <property type="entry name" value="HAMP_dom"/>
</dbReference>
<evidence type="ECO:0000256" key="3">
    <source>
        <dbReference type="ARBA" id="ARBA00012438"/>
    </source>
</evidence>
<dbReference type="SMART" id="SM00387">
    <property type="entry name" value="HATPase_c"/>
    <property type="match status" value="1"/>
</dbReference>
<dbReference type="Gene3D" id="6.10.340.10">
    <property type="match status" value="1"/>
</dbReference>
<keyword evidence="5" id="KW-0597">Phosphoprotein</keyword>
<evidence type="ECO:0000256" key="2">
    <source>
        <dbReference type="ARBA" id="ARBA00004236"/>
    </source>
</evidence>
<keyword evidence="7" id="KW-0547">Nucleotide-binding</keyword>
<dbReference type="SMART" id="SM00388">
    <property type="entry name" value="HisKA"/>
    <property type="match status" value="1"/>
</dbReference>
<dbReference type="CDD" id="cd16922">
    <property type="entry name" value="HATPase_EvgS-ArcB-TorS-like"/>
    <property type="match status" value="1"/>
</dbReference>
<evidence type="ECO:0000256" key="4">
    <source>
        <dbReference type="ARBA" id="ARBA00022475"/>
    </source>
</evidence>
<dbReference type="CDD" id="cd00082">
    <property type="entry name" value="HisKA"/>
    <property type="match status" value="1"/>
</dbReference>
<dbReference type="KEGG" id="psel:GM415_16090"/>
<dbReference type="PROSITE" id="PS50885">
    <property type="entry name" value="HAMP"/>
    <property type="match status" value="1"/>
</dbReference>
<dbReference type="PRINTS" id="PR00344">
    <property type="entry name" value="BCTRLSENSOR"/>
</dbReference>
<dbReference type="GO" id="GO:0000155">
    <property type="term" value="F:phosphorelay sensor kinase activity"/>
    <property type="evidence" value="ECO:0007669"/>
    <property type="project" value="InterPro"/>
</dbReference>
<keyword evidence="12" id="KW-0812">Transmembrane</keyword>
<dbReference type="PANTHER" id="PTHR43711:SF30">
    <property type="entry name" value="HISTIDINE KINASE"/>
    <property type="match status" value="1"/>
</dbReference>
<evidence type="ECO:0000259" key="13">
    <source>
        <dbReference type="PROSITE" id="PS50109"/>
    </source>
</evidence>
<dbReference type="Pfam" id="PF00512">
    <property type="entry name" value="HisKA"/>
    <property type="match status" value="1"/>
</dbReference>
<accession>A0A6I6JFH2</accession>
<evidence type="ECO:0000256" key="10">
    <source>
        <dbReference type="ARBA" id="ARBA00023012"/>
    </source>
</evidence>
<keyword evidence="12" id="KW-1133">Transmembrane helix</keyword>
<feature type="domain" description="HAMP" evidence="14">
    <location>
        <begin position="185"/>
        <end position="237"/>
    </location>
</feature>
<feature type="domain" description="Histidine kinase" evidence="13">
    <location>
        <begin position="298"/>
        <end position="529"/>
    </location>
</feature>
<dbReference type="GO" id="GO:0005524">
    <property type="term" value="F:ATP binding"/>
    <property type="evidence" value="ECO:0007669"/>
    <property type="project" value="UniProtKB-KW"/>
</dbReference>
<dbReference type="EMBL" id="CP046400">
    <property type="protein sequence ID" value="QGY41576.1"/>
    <property type="molecule type" value="Genomic_DNA"/>
</dbReference>
<keyword evidence="11 12" id="KW-0472">Membrane</keyword>
<dbReference type="InterPro" id="IPR050736">
    <property type="entry name" value="Sensor_HK_Regulatory"/>
</dbReference>
<keyword evidence="10" id="KW-0902">Two-component regulatory system</keyword>
<evidence type="ECO:0000256" key="7">
    <source>
        <dbReference type="ARBA" id="ARBA00022741"/>
    </source>
</evidence>
<dbReference type="InterPro" id="IPR036890">
    <property type="entry name" value="HATPase_C_sf"/>
</dbReference>
<dbReference type="Pfam" id="PF02518">
    <property type="entry name" value="HATPase_c"/>
    <property type="match status" value="1"/>
</dbReference>
<dbReference type="Gene3D" id="1.10.287.130">
    <property type="match status" value="1"/>
</dbReference>
<comment type="subcellular location">
    <subcellularLocation>
        <location evidence="2">Cell membrane</location>
    </subcellularLocation>
</comment>
<dbReference type="InterPro" id="IPR004358">
    <property type="entry name" value="Sig_transdc_His_kin-like_C"/>
</dbReference>
<reference evidence="15 16" key="1">
    <citation type="submission" date="2019-11" db="EMBL/GenBank/DDBJ databases">
        <authorList>
            <person name="Zheng R.K."/>
            <person name="Sun C.M."/>
        </authorList>
    </citation>
    <scope>NUCLEOTIDE SEQUENCE [LARGE SCALE GENOMIC DNA]</scope>
    <source>
        <strain evidence="15 16">SRB007</strain>
    </source>
</reference>
<keyword evidence="6" id="KW-0808">Transferase</keyword>
<dbReference type="RefSeq" id="WP_158949978.1">
    <property type="nucleotide sequence ID" value="NZ_CP046400.1"/>
</dbReference>
<dbReference type="SUPFAM" id="SSF47384">
    <property type="entry name" value="Homodimeric domain of signal transducing histidine kinase"/>
    <property type="match status" value="1"/>
</dbReference>
<evidence type="ECO:0000256" key="6">
    <source>
        <dbReference type="ARBA" id="ARBA00022679"/>
    </source>
</evidence>
<evidence type="ECO:0000256" key="9">
    <source>
        <dbReference type="ARBA" id="ARBA00022840"/>
    </source>
</evidence>
<evidence type="ECO:0000313" key="16">
    <source>
        <dbReference type="Proteomes" id="UP000428328"/>
    </source>
</evidence>
<name>A0A6I6JFH2_9BACT</name>
<evidence type="ECO:0000256" key="11">
    <source>
        <dbReference type="ARBA" id="ARBA00023136"/>
    </source>
</evidence>
<proteinExistence type="predicted"/>
<keyword evidence="8" id="KW-0418">Kinase</keyword>
<dbReference type="Gene3D" id="3.30.565.10">
    <property type="entry name" value="Histidine kinase-like ATPase, C-terminal domain"/>
    <property type="match status" value="1"/>
</dbReference>
<keyword evidence="4" id="KW-1003">Cell membrane</keyword>
<evidence type="ECO:0000313" key="15">
    <source>
        <dbReference type="EMBL" id="QGY41576.1"/>
    </source>
</evidence>
<keyword evidence="16" id="KW-1185">Reference proteome</keyword>
<dbReference type="InterPro" id="IPR003594">
    <property type="entry name" value="HATPase_dom"/>
</dbReference>
<evidence type="ECO:0000256" key="1">
    <source>
        <dbReference type="ARBA" id="ARBA00000085"/>
    </source>
</evidence>
<dbReference type="EC" id="2.7.13.3" evidence="3"/>
<evidence type="ECO:0000256" key="8">
    <source>
        <dbReference type="ARBA" id="ARBA00022777"/>
    </source>
</evidence>
<gene>
    <name evidence="15" type="ORF">GM415_16090</name>
</gene>
<dbReference type="AlphaFoldDB" id="A0A6I6JFH2"/>
<evidence type="ECO:0000256" key="12">
    <source>
        <dbReference type="SAM" id="Phobius"/>
    </source>
</evidence>
<evidence type="ECO:0000256" key="5">
    <source>
        <dbReference type="ARBA" id="ARBA00022553"/>
    </source>
</evidence>
<protein>
    <recommendedName>
        <fullName evidence="3">histidine kinase</fullName>
        <ecNumber evidence="3">2.7.13.3</ecNumber>
    </recommendedName>
</protein>
<keyword evidence="9" id="KW-0067">ATP-binding</keyword>
<dbReference type="PROSITE" id="PS50109">
    <property type="entry name" value="HIS_KIN"/>
    <property type="match status" value="1"/>
</dbReference>
<comment type="catalytic activity">
    <reaction evidence="1">
        <text>ATP + protein L-histidine = ADP + protein N-phospho-L-histidine.</text>
        <dbReference type="EC" id="2.7.13.3"/>
    </reaction>
</comment>
<sequence length="535" mass="60539">MQNSNGHHPENTKQSSFRFSLALKIVTPVVCVIAAACLFLFTMYSRRAQELGNEYLRQGLENFATSKVEELAEPLWNFQTDFLMRLMRSYRDNDNLLYIGLYDTRGNLVAEETDISDVPYSNVLTTERSLNRTAGTESFDLGRLVVKYHNGKQLIVQKNRRESDIAFTAVLMTILAGAIWLSVHLLVGRPLRRIRKSLDENTASNKRTPLSWDSRDELGEVVRAYNTLLREVEQQTSALVSMNATLRYEVENRIIAEKELAKIHDELEHKVAMRTMELNIANQELIELDNQRAAFLSSASHELRTPLAAVLGFATLIKKNFNRHFMPLTEQYGLESQARTMNKNLAIIATEGGRLTRLIDDLLDLNKIEAGRMEWRDEELDVGKEMRRAVQTMRSMVDGKPDLEMSAEPDSLLPPLTCDPDRFQQLLTNLLSNAVKHTEKGTIRLSAKAGHNTIRIKVSDTGKGIPEEDRKLIFQRFYQIGGGKTYKPSGTGLGLAICRQIVKHYGGSISLTSKMGEGTTFTVELPSDRNIPQLY</sequence>
<dbReference type="FunFam" id="3.30.565.10:FF:000023">
    <property type="entry name" value="PAS domain-containing sensor histidine kinase"/>
    <property type="match status" value="1"/>
</dbReference>
<dbReference type="GO" id="GO:0005886">
    <property type="term" value="C:plasma membrane"/>
    <property type="evidence" value="ECO:0007669"/>
    <property type="project" value="UniProtKB-SubCell"/>
</dbReference>